<protein>
    <submittedName>
        <fullName evidence="4">DUF3048 domain-containing protein</fullName>
    </submittedName>
</protein>
<keyword evidence="1" id="KW-0732">Signal</keyword>
<evidence type="ECO:0000259" key="2">
    <source>
        <dbReference type="Pfam" id="PF11258"/>
    </source>
</evidence>
<reference evidence="4 5" key="1">
    <citation type="submission" date="2022-10" db="EMBL/GenBank/DDBJ databases">
        <title>Draft genome assembly of moderately radiation resistant bacterium Metabacillus halosaccharovorans.</title>
        <authorList>
            <person name="Pal S."/>
            <person name="Gopinathan A."/>
        </authorList>
    </citation>
    <scope>NUCLEOTIDE SEQUENCE [LARGE SCALE GENOMIC DNA]</scope>
    <source>
        <strain evidence="4 5">VITHBRA001</strain>
    </source>
</reference>
<proteinExistence type="predicted"/>
<evidence type="ECO:0000256" key="1">
    <source>
        <dbReference type="SAM" id="SignalP"/>
    </source>
</evidence>
<comment type="caution">
    <text evidence="4">The sequence shown here is derived from an EMBL/GenBank/DDBJ whole genome shotgun (WGS) entry which is preliminary data.</text>
</comment>
<gene>
    <name evidence="4" type="ORF">OIH86_11540</name>
</gene>
<dbReference type="Pfam" id="PF17479">
    <property type="entry name" value="DUF3048_C"/>
    <property type="match status" value="1"/>
</dbReference>
<keyword evidence="5" id="KW-1185">Reference proteome</keyword>
<feature type="domain" description="DUF3048" evidence="2">
    <location>
        <begin position="53"/>
        <end position="194"/>
    </location>
</feature>
<dbReference type="EMBL" id="JAOYEY010000036">
    <property type="protein sequence ID" value="MCV9886293.1"/>
    <property type="molecule type" value="Genomic_DNA"/>
</dbReference>
<dbReference type="RefSeq" id="WP_264142942.1">
    <property type="nucleotide sequence ID" value="NZ_JAOYEY010000036.1"/>
</dbReference>
<dbReference type="Pfam" id="PF11258">
    <property type="entry name" value="DUF3048"/>
    <property type="match status" value="1"/>
</dbReference>
<dbReference type="SUPFAM" id="SSF159774">
    <property type="entry name" value="YerB-like"/>
    <property type="match status" value="1"/>
</dbReference>
<dbReference type="Proteomes" id="UP001526147">
    <property type="component" value="Unassembled WGS sequence"/>
</dbReference>
<sequence>MKFAAAFFSMCVFMSACSNDESQEQSIPDNGEASEQIEETVVEAVEESVVSPLTGLETDEQNITQRPVSVMINNHPAARPQSGLTKADIVYEVLAEGNITRFLAVFQSDIPDIIGPVRSARPYYIDLSKGYDSLYIAHGYSPDALVKLTNGEVDSLNGMEYDGTLFWRADHRKAPHNSYISKENILEGAISKQYEVAAEVEPFEFLSEEEVQNLEGDHVNKFVIKYDNSQTWQATYEYNQTDKVYSRYSATQQTVDLESNDPVKLSNIFVVEMDHNIVDGYGRRGIDLKSGGKALLLQNGLMQEVEWVNEDGRILPVKDGNIVKFVPGKTWINIVPNLDMFLIQSQE</sequence>
<feature type="chain" id="PRO_5046625279" evidence="1">
    <location>
        <begin position="19"/>
        <end position="347"/>
    </location>
</feature>
<dbReference type="InterPro" id="IPR023158">
    <property type="entry name" value="YerB-like_sf"/>
</dbReference>
<evidence type="ECO:0000313" key="5">
    <source>
        <dbReference type="Proteomes" id="UP001526147"/>
    </source>
</evidence>
<dbReference type="InterPro" id="IPR021416">
    <property type="entry name" value="DUF3048_N"/>
</dbReference>
<organism evidence="4 5">
    <name type="scientific">Metabacillus halosaccharovorans</name>
    <dbReference type="NCBI Taxonomy" id="930124"/>
    <lineage>
        <taxon>Bacteria</taxon>
        <taxon>Bacillati</taxon>
        <taxon>Bacillota</taxon>
        <taxon>Bacilli</taxon>
        <taxon>Bacillales</taxon>
        <taxon>Bacillaceae</taxon>
        <taxon>Metabacillus</taxon>
    </lineage>
</organism>
<accession>A0ABT3DGY3</accession>
<dbReference type="PROSITE" id="PS51257">
    <property type="entry name" value="PROKAR_LIPOPROTEIN"/>
    <property type="match status" value="1"/>
</dbReference>
<name>A0ABT3DGY3_9BACI</name>
<evidence type="ECO:0000313" key="4">
    <source>
        <dbReference type="EMBL" id="MCV9886293.1"/>
    </source>
</evidence>
<dbReference type="Gene3D" id="3.50.90.10">
    <property type="entry name" value="YerB-like"/>
    <property type="match status" value="1"/>
</dbReference>
<feature type="signal peptide" evidence="1">
    <location>
        <begin position="1"/>
        <end position="18"/>
    </location>
</feature>
<feature type="domain" description="DUF3048" evidence="3">
    <location>
        <begin position="224"/>
        <end position="332"/>
    </location>
</feature>
<dbReference type="InterPro" id="IPR035328">
    <property type="entry name" value="DUF3048_C"/>
</dbReference>
<evidence type="ECO:0000259" key="3">
    <source>
        <dbReference type="Pfam" id="PF17479"/>
    </source>
</evidence>